<feature type="transmembrane region" description="Helical" evidence="10">
    <location>
        <begin position="1324"/>
        <end position="1349"/>
    </location>
</feature>
<dbReference type="STRING" id="74557.A0A1V9Y6R2"/>
<dbReference type="PANTHER" id="PTHR19229:SF36">
    <property type="entry name" value="ATP-BINDING CASSETTE SUB-FAMILY A MEMBER 2"/>
    <property type="match status" value="1"/>
</dbReference>
<comment type="caution">
    <text evidence="12">The sequence shown here is derived from an EMBL/GenBank/DDBJ whole genome shotgun (WGS) entry which is preliminary data.</text>
</comment>
<gene>
    <name evidence="12" type="ORF">THRCLA_11769</name>
</gene>
<dbReference type="Proteomes" id="UP000243217">
    <property type="component" value="Unassembled WGS sequence"/>
</dbReference>
<accession>A0A1V9Y6R2</accession>
<name>A0A1V9Y6R2_9STRA</name>
<dbReference type="Pfam" id="PF12698">
    <property type="entry name" value="ABC2_membrane_3"/>
    <property type="match status" value="2"/>
</dbReference>
<keyword evidence="7 12" id="KW-0067">ATP-binding</keyword>
<feature type="domain" description="ABC transporter" evidence="11">
    <location>
        <begin position="740"/>
        <end position="973"/>
    </location>
</feature>
<protein>
    <submittedName>
        <fullName evidence="12">ATP-binding Cassette (ABC) Superfamily</fullName>
    </submittedName>
</protein>
<dbReference type="InterPro" id="IPR027417">
    <property type="entry name" value="P-loop_NTPase"/>
</dbReference>
<dbReference type="FunFam" id="3.40.50.300:FF:000904">
    <property type="entry name" value="ABC transporter A family member 1"/>
    <property type="match status" value="1"/>
</dbReference>
<dbReference type="PANTHER" id="PTHR19229">
    <property type="entry name" value="ATP-BINDING CASSETTE TRANSPORTER SUBFAMILY A ABCA"/>
    <property type="match status" value="1"/>
</dbReference>
<dbReference type="GO" id="GO:0140359">
    <property type="term" value="F:ABC-type transporter activity"/>
    <property type="evidence" value="ECO:0007669"/>
    <property type="project" value="InterPro"/>
</dbReference>
<evidence type="ECO:0000256" key="10">
    <source>
        <dbReference type="SAM" id="Phobius"/>
    </source>
</evidence>
<dbReference type="InterPro" id="IPR013525">
    <property type="entry name" value="ABC2_TM"/>
</dbReference>
<keyword evidence="6" id="KW-0547">Nucleotide-binding</keyword>
<dbReference type="PROSITE" id="PS00211">
    <property type="entry name" value="ABC_TRANSPORTER_1"/>
    <property type="match status" value="2"/>
</dbReference>
<evidence type="ECO:0000256" key="6">
    <source>
        <dbReference type="ARBA" id="ARBA00022741"/>
    </source>
</evidence>
<keyword evidence="5" id="KW-0677">Repeat</keyword>
<evidence type="ECO:0000256" key="3">
    <source>
        <dbReference type="ARBA" id="ARBA00022448"/>
    </source>
</evidence>
<dbReference type="GO" id="GO:0005524">
    <property type="term" value="F:ATP binding"/>
    <property type="evidence" value="ECO:0007669"/>
    <property type="project" value="UniProtKB-KW"/>
</dbReference>
<keyword evidence="4 10" id="KW-0812">Transmembrane</keyword>
<evidence type="ECO:0000256" key="5">
    <source>
        <dbReference type="ARBA" id="ARBA00022737"/>
    </source>
</evidence>
<feature type="transmembrane region" description="Helical" evidence="10">
    <location>
        <begin position="587"/>
        <end position="604"/>
    </location>
</feature>
<feature type="transmembrane region" description="Helical" evidence="10">
    <location>
        <begin position="523"/>
        <end position="545"/>
    </location>
</feature>
<dbReference type="InterPro" id="IPR017871">
    <property type="entry name" value="ABC_transporter-like_CS"/>
</dbReference>
<feature type="transmembrane region" description="Helical" evidence="10">
    <location>
        <begin position="85"/>
        <end position="105"/>
    </location>
</feature>
<keyword evidence="8 10" id="KW-1133">Transmembrane helix</keyword>
<evidence type="ECO:0000259" key="11">
    <source>
        <dbReference type="PROSITE" id="PS50893"/>
    </source>
</evidence>
<dbReference type="EMBL" id="JNBS01005004">
    <property type="protein sequence ID" value="OQR81399.1"/>
    <property type="molecule type" value="Genomic_DNA"/>
</dbReference>
<feature type="transmembrane region" description="Helical" evidence="10">
    <location>
        <begin position="481"/>
        <end position="502"/>
    </location>
</feature>
<feature type="transmembrane region" description="Helical" evidence="10">
    <location>
        <begin position="557"/>
        <end position="580"/>
    </location>
</feature>
<dbReference type="SMART" id="SM00382">
    <property type="entry name" value="AAA"/>
    <property type="match status" value="2"/>
</dbReference>
<evidence type="ECO:0000256" key="2">
    <source>
        <dbReference type="ARBA" id="ARBA00008869"/>
    </source>
</evidence>
<feature type="transmembrane region" description="Helical" evidence="10">
    <location>
        <begin position="1115"/>
        <end position="1134"/>
    </location>
</feature>
<feature type="transmembrane region" description="Helical" evidence="10">
    <location>
        <begin position="1418"/>
        <end position="1437"/>
    </location>
</feature>
<keyword evidence="9 10" id="KW-0472">Membrane</keyword>
<evidence type="ECO:0000313" key="13">
    <source>
        <dbReference type="Proteomes" id="UP000243217"/>
    </source>
</evidence>
<dbReference type="PROSITE" id="PS50893">
    <property type="entry name" value="ABC_TRANSPORTER_2"/>
    <property type="match status" value="2"/>
</dbReference>
<evidence type="ECO:0000256" key="1">
    <source>
        <dbReference type="ARBA" id="ARBA00004141"/>
    </source>
</evidence>
<dbReference type="InterPro" id="IPR026082">
    <property type="entry name" value="ABCA"/>
</dbReference>
<dbReference type="Pfam" id="PF00005">
    <property type="entry name" value="ABC_tran"/>
    <property type="match status" value="2"/>
</dbReference>
<evidence type="ECO:0000256" key="7">
    <source>
        <dbReference type="ARBA" id="ARBA00022840"/>
    </source>
</evidence>
<dbReference type="GO" id="GO:0016887">
    <property type="term" value="F:ATP hydrolysis activity"/>
    <property type="evidence" value="ECO:0007669"/>
    <property type="project" value="InterPro"/>
</dbReference>
<evidence type="ECO:0000256" key="8">
    <source>
        <dbReference type="ARBA" id="ARBA00022989"/>
    </source>
</evidence>
<dbReference type="GO" id="GO:0016020">
    <property type="term" value="C:membrane"/>
    <property type="evidence" value="ECO:0007669"/>
    <property type="project" value="UniProtKB-SubCell"/>
</dbReference>
<dbReference type="GO" id="GO:0005319">
    <property type="term" value="F:lipid transporter activity"/>
    <property type="evidence" value="ECO:0007669"/>
    <property type="project" value="TreeGrafter"/>
</dbReference>
<proteinExistence type="inferred from homology"/>
<feature type="domain" description="ABC transporter" evidence="11">
    <location>
        <begin position="1595"/>
        <end position="1828"/>
    </location>
</feature>
<comment type="similarity">
    <text evidence="2">Belongs to the ABC transporter superfamily. ABCA family.</text>
</comment>
<evidence type="ECO:0000256" key="4">
    <source>
        <dbReference type="ARBA" id="ARBA00022692"/>
    </source>
</evidence>
<reference evidence="12 13" key="1">
    <citation type="journal article" date="2014" name="Genome Biol. Evol.">
        <title>The secreted proteins of Achlya hypogyna and Thraustotheca clavata identify the ancestral oomycete secretome and reveal gene acquisitions by horizontal gene transfer.</title>
        <authorList>
            <person name="Misner I."/>
            <person name="Blouin N."/>
            <person name="Leonard G."/>
            <person name="Richards T.A."/>
            <person name="Lane C.E."/>
        </authorList>
    </citation>
    <scope>NUCLEOTIDE SEQUENCE [LARGE SCALE GENOMIC DNA]</scope>
    <source>
        <strain evidence="12 13">ATCC 34112</strain>
    </source>
</reference>
<dbReference type="Gene3D" id="3.40.50.300">
    <property type="entry name" value="P-loop containing nucleotide triphosphate hydrolases"/>
    <property type="match status" value="2"/>
</dbReference>
<feature type="transmembrane region" description="Helical" evidence="10">
    <location>
        <begin position="654"/>
        <end position="675"/>
    </location>
</feature>
<feature type="transmembrane region" description="Helical" evidence="10">
    <location>
        <begin position="1449"/>
        <end position="1469"/>
    </location>
</feature>
<sequence>MEANKHNIALKEYSVCQTSLEQIFNAFASQQDEEKGVARGMEVKKNLFGQINVCVNLEMPRKSRGVIHHITTLIWKNRIIKQRHWVTTTLEIAIPTLFVLLFAYFKTLSSNQNIPAGWPLGSSSQPVLLAYPTPKGPFGMSGSLIEKRFVATETSMSGLLLGLSYMATSNIVNTSRAEVAKCKIKFTYMGYVNTDPTATYAIPTECADTIVPYKIGIAPKNDYTVKYFGGLMDKWYPRVPLMNQSLGQYGAALAVPSFSDSVMYFNTIDDLQSYLTGSNYGLDAQHPNLYAAIVFDNAPQSPGVVGPVEYTLRMNSTQGKGGSAGITPHTDGIQNIPVNPLQKGLDTSWYPSYTINGFATLQTLMTKFLACAPSYSSSTVGACQASLSMANTSISASLMQQLWMDNAFLGGVSSMVSDTIVMQKLNTTNMTSFMMYVPNESIENLLTPLMQAPQSYIGNQVYPFPIKQYISAPFYDAIGNIFPLVFILAYLYAVSKVLVVLIQEKETKSRELMKILGVSESAIVMSWYITYIVIFAIGSILQALAGTLLFPNTNGGLLFIFFFLFSMTIMSYGFLVSTFFTNSRTGSLVGVSLFFIMYFVNSALSQGNEGRKMLASLLSPVALSQCIQTLANAEGVSEGINSATVGVLYSNFRFQGGLAMLVIDFILYTLLAMYLEQVVPKDYGTPQKWYFPVSPSYWFGDRSTHAKVSEAKVVDPSIKNDTIESVNPELQNQEHTGEALQIQGIRKVFSVPGGKKVAVKGVELVMYKDQITCLLGHNGAGKTTLISILTGMIPTTDGDAFFNGHRFTTQMHEIRKSLGMCPQHDVLYPDLTVEEHLEFYGSIKGYTGRDLIDTVNEKIKEVGLTEKRKVFSSALSGGMKRKLSIAIALLGDSRLVFLDEPTSGMDPYSRRSTWELILNNRMNRVIVLTTHFMDEADILGDRIAIMAEGQVKCCGSSLFLKNRFGAGYNLTIVKEALVNGEEDKSHALTEFIQQHVPAAKVLSNVGSEIGYQLPIDSSPVFPEMFRALESKETQTALRITSFGISVTTLEEVFIKVAEMGDDDGQHTLAKEKVQKGLLNSYSIQKHQLSKWTMFIKHFFALIQKRFRVARRDKRVMIFSTGLPCLLIFVGFMLLRNSALLVNDPKIRLDPSMSYHSYSQGAKTPLPFICAKDDGGMCSTWGKTATRGVPVQFTQSDLLAVDASVTVFNVSYAQLIAQTTGLFGPSSQTCVLAAEHLYERGYVENILGQYGGYLLYGSSVHQILSYNLFVNTTSIHAAPMHHAMIDEALVKYLTAGLTTDPNMAVTVNNHPFPITAHTRTLFGSFFSFTACLFIVIAMTFFPASIVTFLVKEKQNECNSKHQQLVSGVSLPAFWLANYCFDLLLYVIPFAAALIMIRAFDIQALTGNDCTGCADNTPQAVFLLFFFFGFAIAPFTYCMSYLFKEAASAQFYTLLINMVLGLILMIVSFVLDVISQTAKDANVYLKFIWRLSPLFNLGNGLLKLSLSLIGNSLSKSGTVRDAFSWDYTGYEITYLAVQSVVFFIMALGIDILLSFPKFKAMFSRDPQLPDNTNHVDDQDVAAEAKRVLDGHADKEMVVIKGIKKTYKGNKVAVRNLSFALPKGECFGYLGINGAGKTTTMKMLTGDILPTKGAATLGGFDILTQQLQLRRLIGYCPQFDALIDLLSVREHLELFAKIKGVPASDVAQVVKEKLTQMNLQSFENKLAGTLSGGNKRKLSVAIAMIGSPPIIFLDEPSTGMDPVSRRFMWDIIADVSTANKESTIVLTTHSMEECEALCTRVGIMVGGRLRCLGSVQHLKSRFGDGFMIDSKLNVPTTEMVGDFFTNTIKGHCPATTDMEWRLTRDQAQKLCNDLGQPDRFGWIAKSHSTGYALDAVLERDGNILALLFASWWLGENQFIAYDSFLRSTFLKVELLERQNEHCRFKLHDSQEHKSLLLSDVFAKMEANKHNVALKEYSVCQTSLEQIFNAFASQQDEEKGVARGMEVKKNV</sequence>
<keyword evidence="3" id="KW-0813">Transport</keyword>
<dbReference type="CDD" id="cd03263">
    <property type="entry name" value="ABC_subfamily_A"/>
    <property type="match status" value="2"/>
</dbReference>
<dbReference type="SUPFAM" id="SSF52540">
    <property type="entry name" value="P-loop containing nucleoside triphosphate hydrolases"/>
    <property type="match status" value="2"/>
</dbReference>
<comment type="subcellular location">
    <subcellularLocation>
        <location evidence="1">Membrane</location>
        <topology evidence="1">Multi-pass membrane protein</topology>
    </subcellularLocation>
</comment>
<keyword evidence="13" id="KW-1185">Reference proteome</keyword>
<dbReference type="InterPro" id="IPR003439">
    <property type="entry name" value="ABC_transporter-like_ATP-bd"/>
</dbReference>
<dbReference type="OrthoDB" id="10255969at2759"/>
<feature type="transmembrane region" description="Helical" evidence="10">
    <location>
        <begin position="1530"/>
        <end position="1553"/>
    </location>
</feature>
<organism evidence="12 13">
    <name type="scientific">Thraustotheca clavata</name>
    <dbReference type="NCBI Taxonomy" id="74557"/>
    <lineage>
        <taxon>Eukaryota</taxon>
        <taxon>Sar</taxon>
        <taxon>Stramenopiles</taxon>
        <taxon>Oomycota</taxon>
        <taxon>Saprolegniomycetes</taxon>
        <taxon>Saprolegniales</taxon>
        <taxon>Achlyaceae</taxon>
        <taxon>Thraustotheca</taxon>
    </lineage>
</organism>
<dbReference type="FunFam" id="3.40.50.300:FF:000298">
    <property type="entry name" value="ATP-binding cassette sub-family A member 12"/>
    <property type="match status" value="1"/>
</dbReference>
<feature type="transmembrane region" description="Helical" evidence="10">
    <location>
        <begin position="1370"/>
        <end position="1398"/>
    </location>
</feature>
<dbReference type="InterPro" id="IPR003593">
    <property type="entry name" value="AAA+_ATPase"/>
</dbReference>
<evidence type="ECO:0000313" key="12">
    <source>
        <dbReference type="EMBL" id="OQR81399.1"/>
    </source>
</evidence>
<evidence type="ECO:0000256" key="9">
    <source>
        <dbReference type="ARBA" id="ARBA00023136"/>
    </source>
</evidence>